<gene>
    <name evidence="14" type="ORF">CYMTET_40608</name>
</gene>
<keyword evidence="15" id="KW-1185">Reference proteome</keyword>
<organism evidence="14 15">
    <name type="scientific">Cymbomonas tetramitiformis</name>
    <dbReference type="NCBI Taxonomy" id="36881"/>
    <lineage>
        <taxon>Eukaryota</taxon>
        <taxon>Viridiplantae</taxon>
        <taxon>Chlorophyta</taxon>
        <taxon>Pyramimonadophyceae</taxon>
        <taxon>Pyramimonadales</taxon>
        <taxon>Pyramimonadaceae</taxon>
        <taxon>Cymbomonas</taxon>
    </lineage>
</organism>
<dbReference type="EMBL" id="LGRX02026965">
    <property type="protein sequence ID" value="KAK3249995.1"/>
    <property type="molecule type" value="Genomic_DNA"/>
</dbReference>
<dbReference type="PRINTS" id="PR01449">
    <property type="entry name" value="BKCHANNELA"/>
</dbReference>
<sequence>MDFTKANLVISNVASFIAYIYLFFITQYREGVSAKDALSAVLRRSAYGQLLELAQALGSVVSCVIFVAETYWVGEEGGTPESLFQIEVSLSIFFFYHYILYLVLSESYWRYLCFDFQGLVDLITIIPVFLMIAAGRDAFIGLGFLRFARIIKFARVLRLLRIFKSVDVLSDMAAGMVVDNAIFRQSMVLISTIVSFLVCCTGLVQWLAQNKEDEWAVDDNMKFHDAFYFIVCTFSSVGYGDIAPKEPLGRMVVVSMIAVAMLVVPLESQKLFDLLALQPKYGGHYRRNKRQSHIVVISDSNCSGVYSFLQEFFHEDHGKCDAHVVVLCPVNEPATQLKALLLQKGGKGGQSRLTFLSGDAILQVDLYRARVDLADACFILVNKFAEDPDNEDARAVLRAMSVRHFNRNVRVFVQIIEPENRVHLLEAGIPPDDILCVDQLKLNVLGTNCMCHGYTVLIANLCSSSALSLESMFEYEWQMEYALGMVQEIYSMQVLKHLVDLDIFEAAAAIYSFSTAATIGIGRYDENNCTHQVVLNPGSYKLKSRDVLYVICESPTIIKELLIWEELLQQSTAYQSSCRESGTLRTSERSSGLDDRLKQEVWMARRSFSNLAVRSCTNVVSYLNSKIYQPPFRSFASLHGDSHLAAAPKSLHENSRQLRSDAEKRAKGSRKGFQNTARNNLDWVINNNKELMRSLNKSSMYDMMADFFNGRPAPSTPENDRPPSTAASSAWIHELKLHGSRPSIPVSRNRSASGNMQRCNTMSAEFALEAMEVLNLEHANLCSSPISPGLFPTSGAATPTSEGSQIRERAQTLDTEKTLEDFIKLIKQEQYLPLLLAHKIDAQSLLLLSDDDLREAEIPLGPRKLIMQGLLDFRNAKPAGVTDADLNEQHLKYYLKQRRAEGELEVELNDAIIVGQTMLVDHIVIIVDNVDDLFFLISNIRASESIGQIAPIIVFTKTKPSRREWRELNFLGSIYIMLGNMLDMKSFCRTNFTYSKLCVLLTPSGGEDMMDVDSQLILTALGIHSEIALSGSHTWLVTELFHDSMARHLRPLNMELAYVSMAHLLEPAFAAGQAVSSSWLETLMAQAYFNPHTLKVVQLMVTLKPNWLVDGESGVLSHPEPDKEHLATMREASRPISMKVNPKWDGKEYIEMYTHLTRQKKLLPLGLYRHKMFTDNPYPYMLTNPPPKTIVSKLDSVIVFQAPMAPGESFGVEEQDIKFDDGG</sequence>
<dbReference type="Pfam" id="PF00536">
    <property type="entry name" value="SAM_1"/>
    <property type="match status" value="1"/>
</dbReference>
<dbReference type="PRINTS" id="PR00169">
    <property type="entry name" value="KCHANNEL"/>
</dbReference>
<keyword evidence="7 12" id="KW-1133">Transmembrane helix</keyword>
<feature type="domain" description="RCK N-terminal" evidence="13">
    <location>
        <begin position="291"/>
        <end position="435"/>
    </location>
</feature>
<keyword evidence="4 12" id="KW-0812">Transmembrane</keyword>
<reference evidence="14 15" key="1">
    <citation type="journal article" date="2015" name="Genome Biol. Evol.">
        <title>Comparative Genomics of a Bacterivorous Green Alga Reveals Evolutionary Causalities and Consequences of Phago-Mixotrophic Mode of Nutrition.</title>
        <authorList>
            <person name="Burns J.A."/>
            <person name="Paasch A."/>
            <person name="Narechania A."/>
            <person name="Kim E."/>
        </authorList>
    </citation>
    <scope>NUCLEOTIDE SEQUENCE [LARGE SCALE GENOMIC DNA]</scope>
    <source>
        <strain evidence="14 15">PLY_AMNH</strain>
    </source>
</reference>
<dbReference type="Gene3D" id="3.40.50.720">
    <property type="entry name" value="NAD(P)-binding Rossmann-like Domain"/>
    <property type="match status" value="1"/>
</dbReference>
<keyword evidence="2" id="KW-0813">Transport</keyword>
<dbReference type="Proteomes" id="UP001190700">
    <property type="component" value="Unassembled WGS sequence"/>
</dbReference>
<keyword evidence="8" id="KW-0406">Ion transport</keyword>
<feature type="transmembrane region" description="Helical" evidence="12">
    <location>
        <begin position="248"/>
        <end position="266"/>
    </location>
</feature>
<evidence type="ECO:0000313" key="15">
    <source>
        <dbReference type="Proteomes" id="UP001190700"/>
    </source>
</evidence>
<dbReference type="InterPro" id="IPR027359">
    <property type="entry name" value="Volt_channel_dom_sf"/>
</dbReference>
<dbReference type="InterPro" id="IPR013761">
    <property type="entry name" value="SAM/pointed_sf"/>
</dbReference>
<dbReference type="SUPFAM" id="SSF81324">
    <property type="entry name" value="Voltage-gated potassium channels"/>
    <property type="match status" value="1"/>
</dbReference>
<keyword evidence="5" id="KW-0631">Potassium channel</keyword>
<evidence type="ECO:0000259" key="13">
    <source>
        <dbReference type="PROSITE" id="PS51201"/>
    </source>
</evidence>
<dbReference type="GO" id="GO:0005267">
    <property type="term" value="F:potassium channel activity"/>
    <property type="evidence" value="ECO:0007669"/>
    <property type="project" value="UniProtKB-KW"/>
</dbReference>
<feature type="transmembrane region" description="Helical" evidence="12">
    <location>
        <begin position="226"/>
        <end position="243"/>
    </location>
</feature>
<keyword evidence="6" id="KW-0630">Potassium</keyword>
<dbReference type="SUPFAM" id="SSF47769">
    <property type="entry name" value="SAM/Pointed domain"/>
    <property type="match status" value="1"/>
</dbReference>
<dbReference type="Gene3D" id="1.10.150.50">
    <property type="entry name" value="Transcription Factor, Ets-1"/>
    <property type="match status" value="1"/>
</dbReference>
<comment type="caution">
    <text evidence="14">The sequence shown here is derived from an EMBL/GenBank/DDBJ whole genome shotgun (WGS) entry which is preliminary data.</text>
</comment>
<dbReference type="InterPro" id="IPR005821">
    <property type="entry name" value="Ion_trans_dom"/>
</dbReference>
<evidence type="ECO:0000256" key="7">
    <source>
        <dbReference type="ARBA" id="ARBA00022989"/>
    </source>
</evidence>
<evidence type="ECO:0000256" key="6">
    <source>
        <dbReference type="ARBA" id="ARBA00022958"/>
    </source>
</evidence>
<dbReference type="InterPro" id="IPR047871">
    <property type="entry name" value="K_chnl_Slo-like"/>
</dbReference>
<dbReference type="SMART" id="SM00454">
    <property type="entry name" value="SAM"/>
    <property type="match status" value="1"/>
</dbReference>
<evidence type="ECO:0000256" key="2">
    <source>
        <dbReference type="ARBA" id="ARBA00022448"/>
    </source>
</evidence>
<dbReference type="AlphaFoldDB" id="A0AAE0C9I6"/>
<evidence type="ECO:0000256" key="5">
    <source>
        <dbReference type="ARBA" id="ARBA00022826"/>
    </source>
</evidence>
<dbReference type="PANTHER" id="PTHR10027:SF10">
    <property type="entry name" value="SLOWPOKE 2, ISOFORM D"/>
    <property type="match status" value="1"/>
</dbReference>
<feature type="region of interest" description="Disordered" evidence="11">
    <location>
        <begin position="648"/>
        <end position="673"/>
    </location>
</feature>
<dbReference type="Pfam" id="PF22614">
    <property type="entry name" value="Slo-like_RCK"/>
    <property type="match status" value="2"/>
</dbReference>
<dbReference type="PANTHER" id="PTHR10027">
    <property type="entry name" value="CALCIUM-ACTIVATED POTASSIUM CHANNEL ALPHA CHAIN"/>
    <property type="match status" value="1"/>
</dbReference>
<feature type="transmembrane region" description="Helical" evidence="12">
    <location>
        <begin position="181"/>
        <end position="206"/>
    </location>
</feature>
<keyword evidence="10" id="KW-0407">Ion channel</keyword>
<feature type="transmembrane region" description="Helical" evidence="12">
    <location>
        <begin position="6"/>
        <end position="25"/>
    </location>
</feature>
<dbReference type="GO" id="GO:0016020">
    <property type="term" value="C:membrane"/>
    <property type="evidence" value="ECO:0007669"/>
    <property type="project" value="UniProtKB-SubCell"/>
</dbReference>
<dbReference type="Gene3D" id="1.10.287.70">
    <property type="match status" value="1"/>
</dbReference>
<keyword evidence="3" id="KW-0633">Potassium transport</keyword>
<dbReference type="InterPro" id="IPR003148">
    <property type="entry name" value="RCK_N"/>
</dbReference>
<dbReference type="InterPro" id="IPR003929">
    <property type="entry name" value="K_chnl_BK_asu"/>
</dbReference>
<evidence type="ECO:0000256" key="1">
    <source>
        <dbReference type="ARBA" id="ARBA00004141"/>
    </source>
</evidence>
<evidence type="ECO:0000256" key="3">
    <source>
        <dbReference type="ARBA" id="ARBA00022538"/>
    </source>
</evidence>
<feature type="transmembrane region" description="Helical" evidence="12">
    <location>
        <begin position="46"/>
        <end position="68"/>
    </location>
</feature>
<evidence type="ECO:0000256" key="8">
    <source>
        <dbReference type="ARBA" id="ARBA00023065"/>
    </source>
</evidence>
<keyword evidence="9 12" id="KW-0472">Membrane</keyword>
<evidence type="ECO:0000256" key="4">
    <source>
        <dbReference type="ARBA" id="ARBA00022692"/>
    </source>
</evidence>
<evidence type="ECO:0000256" key="10">
    <source>
        <dbReference type="ARBA" id="ARBA00023303"/>
    </source>
</evidence>
<dbReference type="PROSITE" id="PS51201">
    <property type="entry name" value="RCK_N"/>
    <property type="match status" value="1"/>
</dbReference>
<proteinExistence type="predicted"/>
<feature type="compositionally biased region" description="Basic and acidic residues" evidence="11">
    <location>
        <begin position="650"/>
        <end position="666"/>
    </location>
</feature>
<name>A0AAE0C9I6_9CHLO</name>
<comment type="subcellular location">
    <subcellularLocation>
        <location evidence="1">Membrane</location>
        <topology evidence="1">Multi-pass membrane protein</topology>
    </subcellularLocation>
</comment>
<feature type="transmembrane region" description="Helical" evidence="12">
    <location>
        <begin position="83"/>
        <end position="104"/>
    </location>
</feature>
<evidence type="ECO:0000256" key="11">
    <source>
        <dbReference type="SAM" id="MobiDB-lite"/>
    </source>
</evidence>
<evidence type="ECO:0000313" key="14">
    <source>
        <dbReference type="EMBL" id="KAK3249995.1"/>
    </source>
</evidence>
<dbReference type="Pfam" id="PF00520">
    <property type="entry name" value="Ion_trans"/>
    <property type="match status" value="1"/>
</dbReference>
<evidence type="ECO:0000256" key="9">
    <source>
        <dbReference type="ARBA" id="ARBA00023136"/>
    </source>
</evidence>
<evidence type="ECO:0000256" key="12">
    <source>
        <dbReference type="SAM" id="Phobius"/>
    </source>
</evidence>
<dbReference type="Pfam" id="PF03493">
    <property type="entry name" value="BK_channel_a"/>
    <property type="match status" value="1"/>
</dbReference>
<accession>A0AAE0C9I6</accession>
<dbReference type="Gene3D" id="1.20.120.350">
    <property type="entry name" value="Voltage-gated potassium channels. Chain C"/>
    <property type="match status" value="1"/>
</dbReference>
<protein>
    <recommendedName>
        <fullName evidence="13">RCK N-terminal domain-containing protein</fullName>
    </recommendedName>
</protein>
<dbReference type="InterPro" id="IPR001660">
    <property type="entry name" value="SAM"/>
</dbReference>